<reference evidence="1 2" key="1">
    <citation type="submission" date="2018-03" db="EMBL/GenBank/DDBJ databases">
        <title>Genome sequence of Lactococcus lactis strain 14B4 from almond drupe.</title>
        <authorList>
            <person name="Tran T.D."/>
            <person name="McGarvey J.A."/>
            <person name="Huynh S."/>
            <person name="Parker C.T."/>
        </authorList>
    </citation>
    <scope>NUCLEOTIDE SEQUENCE [LARGE SCALE GENOMIC DNA]</scope>
    <source>
        <strain evidence="1 2">14B4</strain>
    </source>
</reference>
<evidence type="ECO:0000313" key="2">
    <source>
        <dbReference type="Proteomes" id="UP000245919"/>
    </source>
</evidence>
<accession>A0A2Z3KQC0</accession>
<organism evidence="1 2">
    <name type="scientific">Lactococcus lactis subsp. lactis</name>
    <name type="common">Streptococcus lactis</name>
    <dbReference type="NCBI Taxonomy" id="1360"/>
    <lineage>
        <taxon>Bacteria</taxon>
        <taxon>Bacillati</taxon>
        <taxon>Bacillota</taxon>
        <taxon>Bacilli</taxon>
        <taxon>Lactobacillales</taxon>
        <taxon>Streptococcaceae</taxon>
        <taxon>Lactococcus</taxon>
    </lineage>
</organism>
<proteinExistence type="predicted"/>
<evidence type="ECO:0000313" key="1">
    <source>
        <dbReference type="EMBL" id="AWN66533.1"/>
    </source>
</evidence>
<sequence length="99" mass="11693">MKHRLVSQTHHTKIKDELDEILTILRYFYQKKGFNEPFELKVSSHALATMMQVGRVRSDQFESETQEIWNQIAKGLKQFKDLKITQLGGNDEKRKTDEI</sequence>
<dbReference type="GeneID" id="89634160"/>
<name>A0A2Z3KQC0_LACLL</name>
<dbReference type="EMBL" id="CP028160">
    <property type="protein sequence ID" value="AWN66533.1"/>
    <property type="molecule type" value="Genomic_DNA"/>
</dbReference>
<dbReference type="RefSeq" id="WP_109991222.1">
    <property type="nucleotide sequence ID" value="NZ_CP028160.1"/>
</dbReference>
<gene>
    <name evidence="1" type="ORF">LL14B4_10245</name>
</gene>
<protein>
    <submittedName>
        <fullName evidence="1">Uncharacterized protein</fullName>
    </submittedName>
</protein>
<dbReference type="Proteomes" id="UP000245919">
    <property type="component" value="Chromosome"/>
</dbReference>
<dbReference type="AlphaFoldDB" id="A0A2Z3KQC0"/>